<name>A0A1H9D969_9GAMM</name>
<dbReference type="Gene3D" id="3.30.450.20">
    <property type="entry name" value="PAS domain"/>
    <property type="match status" value="1"/>
</dbReference>
<dbReference type="Pfam" id="PF08447">
    <property type="entry name" value="PAS_3"/>
    <property type="match status" value="1"/>
</dbReference>
<accession>A0A1H9D969</accession>
<dbReference type="InterPro" id="IPR013655">
    <property type="entry name" value="PAS_fold_3"/>
</dbReference>
<dbReference type="InterPro" id="IPR000014">
    <property type="entry name" value="PAS"/>
</dbReference>
<proteinExistence type="predicted"/>
<dbReference type="AlphaFoldDB" id="A0A1H9D969"/>
<feature type="non-terminal residue" evidence="2">
    <location>
        <position position="197"/>
    </location>
</feature>
<evidence type="ECO:0000313" key="3">
    <source>
        <dbReference type="Proteomes" id="UP000199496"/>
    </source>
</evidence>
<dbReference type="STRING" id="867345.SAMN05421693_11678"/>
<evidence type="ECO:0000259" key="1">
    <source>
        <dbReference type="PROSITE" id="PS50113"/>
    </source>
</evidence>
<reference evidence="2 3" key="1">
    <citation type="submission" date="2016-10" db="EMBL/GenBank/DDBJ databases">
        <authorList>
            <person name="de Groot N.N."/>
        </authorList>
    </citation>
    <scope>NUCLEOTIDE SEQUENCE [LARGE SCALE GENOMIC DNA]</scope>
    <source>
        <strain evidence="2 3">B7-7</strain>
    </source>
</reference>
<dbReference type="InterPro" id="IPR000700">
    <property type="entry name" value="PAS-assoc_C"/>
</dbReference>
<dbReference type="SUPFAM" id="SSF55785">
    <property type="entry name" value="PYP-like sensor domain (PAS domain)"/>
    <property type="match status" value="1"/>
</dbReference>
<gene>
    <name evidence="2" type="ORF">SAMN05421693_11678</name>
</gene>
<sequence>MVYCTEAVPPYRIEYISPNLRLFLRIDDEKLTVPGGWFHLVHPDDVAPTLTGFETWLHGDSTRDLCRRYRIMTYEGSYIWVEDICRKVFKAGQLRHIAGAALDITRQQKVEETLRKIAEAAPGMIYQFERRADGRYVIPYASQQISKNPREPSPTRAGRSAGAAQGALFLCLLPLNIGFQRFDSHPALQAKYDLDHS</sequence>
<dbReference type="Proteomes" id="UP000199496">
    <property type="component" value="Unassembled WGS sequence"/>
</dbReference>
<organism evidence="2 3">
    <name type="scientific">Ectothiorhodospira magna</name>
    <dbReference type="NCBI Taxonomy" id="867345"/>
    <lineage>
        <taxon>Bacteria</taxon>
        <taxon>Pseudomonadati</taxon>
        <taxon>Pseudomonadota</taxon>
        <taxon>Gammaproteobacteria</taxon>
        <taxon>Chromatiales</taxon>
        <taxon>Ectothiorhodospiraceae</taxon>
        <taxon>Ectothiorhodospira</taxon>
    </lineage>
</organism>
<dbReference type="PROSITE" id="PS50113">
    <property type="entry name" value="PAC"/>
    <property type="match status" value="1"/>
</dbReference>
<dbReference type="EMBL" id="FOFO01000016">
    <property type="protein sequence ID" value="SEQ09877.1"/>
    <property type="molecule type" value="Genomic_DNA"/>
</dbReference>
<protein>
    <submittedName>
        <fullName evidence="2">PAS domain S-box-containing protein</fullName>
    </submittedName>
</protein>
<dbReference type="InterPro" id="IPR035965">
    <property type="entry name" value="PAS-like_dom_sf"/>
</dbReference>
<dbReference type="NCBIfam" id="TIGR00229">
    <property type="entry name" value="sensory_box"/>
    <property type="match status" value="1"/>
</dbReference>
<feature type="domain" description="PAC" evidence="1">
    <location>
        <begin position="65"/>
        <end position="116"/>
    </location>
</feature>
<evidence type="ECO:0000313" key="2">
    <source>
        <dbReference type="EMBL" id="SEQ09877.1"/>
    </source>
</evidence>
<keyword evidence="3" id="KW-1185">Reference proteome</keyword>